<dbReference type="InterPro" id="IPR012674">
    <property type="entry name" value="Calycin"/>
</dbReference>
<evidence type="ECO:0000256" key="3">
    <source>
        <dbReference type="PIRNR" id="PIRNR036893"/>
    </source>
</evidence>
<dbReference type="PANTHER" id="PTHR10612:SF34">
    <property type="entry name" value="APOLIPOPROTEIN D"/>
    <property type="match status" value="1"/>
</dbReference>
<dbReference type="AlphaFoldDB" id="A0A7S1KLY1"/>
<evidence type="ECO:0000313" key="5">
    <source>
        <dbReference type="EMBL" id="CAD9078106.1"/>
    </source>
</evidence>
<feature type="chain" id="PRO_5031674359" description="Lipocalin/cytosolic fatty-acid binding domain-containing protein" evidence="3">
    <location>
        <begin position="25"/>
        <end position="203"/>
    </location>
</feature>
<dbReference type="GO" id="GO:0005737">
    <property type="term" value="C:cytoplasm"/>
    <property type="evidence" value="ECO:0007669"/>
    <property type="project" value="TreeGrafter"/>
</dbReference>
<evidence type="ECO:0000256" key="1">
    <source>
        <dbReference type="ARBA" id="ARBA00006889"/>
    </source>
</evidence>
<feature type="signal peptide" evidence="3">
    <location>
        <begin position="1"/>
        <end position="24"/>
    </location>
</feature>
<dbReference type="PANTHER" id="PTHR10612">
    <property type="entry name" value="APOLIPOPROTEIN D"/>
    <property type="match status" value="1"/>
</dbReference>
<dbReference type="GO" id="GO:0000302">
    <property type="term" value="P:response to reactive oxygen species"/>
    <property type="evidence" value="ECO:0007669"/>
    <property type="project" value="TreeGrafter"/>
</dbReference>
<gene>
    <name evidence="5" type="ORF">PCOS0759_LOCUS1338</name>
</gene>
<dbReference type="InterPro" id="IPR003057">
    <property type="entry name" value="Invtbrt_color"/>
</dbReference>
<protein>
    <recommendedName>
        <fullName evidence="4">Lipocalin/cytosolic fatty-acid binding domain-containing protein</fullName>
    </recommendedName>
</protein>
<evidence type="ECO:0000256" key="2">
    <source>
        <dbReference type="ARBA" id="ARBA00023157"/>
    </source>
</evidence>
<dbReference type="PROSITE" id="PS51257">
    <property type="entry name" value="PROKAR_LIPOPROTEIN"/>
    <property type="match status" value="1"/>
</dbReference>
<dbReference type="Pfam" id="PF08212">
    <property type="entry name" value="Lipocalin_2"/>
    <property type="match status" value="1"/>
</dbReference>
<dbReference type="PIRSF" id="PIRSF036893">
    <property type="entry name" value="Lipocalin_ApoD"/>
    <property type="match status" value="1"/>
</dbReference>
<dbReference type="PRINTS" id="PR01273">
    <property type="entry name" value="INVTBRTCOLOR"/>
</dbReference>
<feature type="domain" description="Lipocalin/cytosolic fatty-acid binding" evidence="4">
    <location>
        <begin position="43"/>
        <end position="189"/>
    </location>
</feature>
<dbReference type="EMBL" id="HBGD01001613">
    <property type="protein sequence ID" value="CAD9078106.1"/>
    <property type="molecule type" value="Transcribed_RNA"/>
</dbReference>
<proteinExistence type="inferred from homology"/>
<evidence type="ECO:0000259" key="4">
    <source>
        <dbReference type="Pfam" id="PF08212"/>
    </source>
</evidence>
<accession>A0A7S1KLY1</accession>
<organism evidence="5">
    <name type="scientific">Percolomonas cosmopolitus</name>
    <dbReference type="NCBI Taxonomy" id="63605"/>
    <lineage>
        <taxon>Eukaryota</taxon>
        <taxon>Discoba</taxon>
        <taxon>Heterolobosea</taxon>
        <taxon>Tetramitia</taxon>
        <taxon>Eutetramitia</taxon>
        <taxon>Percolomonadidae</taxon>
        <taxon>Percolomonas</taxon>
    </lineage>
</organism>
<dbReference type="GO" id="GO:0006629">
    <property type="term" value="P:lipid metabolic process"/>
    <property type="evidence" value="ECO:0007669"/>
    <property type="project" value="TreeGrafter"/>
</dbReference>
<name>A0A7S1KLY1_9EUKA</name>
<keyword evidence="2" id="KW-1015">Disulfide bond</keyword>
<dbReference type="InterPro" id="IPR022271">
    <property type="entry name" value="Lipocalin_ApoD"/>
</dbReference>
<reference evidence="5" key="1">
    <citation type="submission" date="2021-01" db="EMBL/GenBank/DDBJ databases">
        <authorList>
            <person name="Corre E."/>
            <person name="Pelletier E."/>
            <person name="Niang G."/>
            <person name="Scheremetjew M."/>
            <person name="Finn R."/>
            <person name="Kale V."/>
            <person name="Holt S."/>
            <person name="Cochrane G."/>
            <person name="Meng A."/>
            <person name="Brown T."/>
            <person name="Cohen L."/>
        </authorList>
    </citation>
    <scope>NUCLEOTIDE SEQUENCE</scope>
    <source>
        <strain evidence="5">WS</strain>
    </source>
</reference>
<dbReference type="InterPro" id="IPR000566">
    <property type="entry name" value="Lipocln_cytosolic_FA-bd_dom"/>
</dbReference>
<dbReference type="Gene3D" id="2.40.128.20">
    <property type="match status" value="1"/>
</dbReference>
<sequence>MTHTAKASLLIVLAIFAIVGHTKSFAFGNILGGCPEMNPQKNFDVNRYCGKWYEQSRTWFWPEESGVCSRATYTKRDENSINVKNEMRVGSPEGGIQSIEGTATLRTPNEGHLLVDFGGHRTGNMKILETDYTSYSLVYSCYSFAGLLHWETAWILTRDAQISDQFMDTLMNKYKKIGFDTSRLKRQTQDKKCWGPSMQRVDE</sequence>
<dbReference type="SUPFAM" id="SSF50814">
    <property type="entry name" value="Lipocalins"/>
    <property type="match status" value="1"/>
</dbReference>
<comment type="similarity">
    <text evidence="1 3">Belongs to the calycin superfamily. Lipocalin family.</text>
</comment>
<keyword evidence="3" id="KW-0732">Signal</keyword>
<dbReference type="GO" id="GO:0031409">
    <property type="term" value="F:pigment binding"/>
    <property type="evidence" value="ECO:0007669"/>
    <property type="project" value="InterPro"/>
</dbReference>